<accession>A0A917GM08</accession>
<proteinExistence type="predicted"/>
<name>A0A917GM08_9GAMM</name>
<sequence length="249" mass="29420">MSVQMKAMKVLLRRQPDHEILELEYLPVPCELKRSQRKSLAVHVSHNRVEVRAPLRMKRTPIELFVQKHQRWIRKKLKEKQRKHAEKLTLAAGRHILYKAQEWQLVIRDQRPTGVVLEPGRFCIQAPGITDPKAEKILTDWLKLKAKEYLPARTQALAQYLGVDHKLKEVVFRKTRSKWGHCTSEGRIQYNWLIMLAPDGVIDYMICHEVCHLLHMNHSPAFWDAVASVCPDYQRYVGWLKANEHRLWF</sequence>
<dbReference type="CDD" id="cd07344">
    <property type="entry name" value="M48_yhfN_like"/>
    <property type="match status" value="1"/>
</dbReference>
<evidence type="ECO:0000259" key="1">
    <source>
        <dbReference type="Pfam" id="PF01863"/>
    </source>
</evidence>
<evidence type="ECO:0000313" key="3">
    <source>
        <dbReference type="Proteomes" id="UP000627715"/>
    </source>
</evidence>
<comment type="caution">
    <text evidence="2">The sequence shown here is derived from an EMBL/GenBank/DDBJ whole genome shotgun (WGS) entry which is preliminary data.</text>
</comment>
<feature type="domain" description="YgjP-like metallopeptidase" evidence="1">
    <location>
        <begin position="38"/>
        <end position="242"/>
    </location>
</feature>
<protein>
    <recommendedName>
        <fullName evidence="1">YgjP-like metallopeptidase domain-containing protein</fullName>
    </recommendedName>
</protein>
<dbReference type="EMBL" id="BMIY01000002">
    <property type="protein sequence ID" value="GGG51638.1"/>
    <property type="molecule type" value="Genomic_DNA"/>
</dbReference>
<dbReference type="Proteomes" id="UP000627715">
    <property type="component" value="Unassembled WGS sequence"/>
</dbReference>
<gene>
    <name evidence="2" type="ORF">GCM10011403_06010</name>
</gene>
<dbReference type="Pfam" id="PF01863">
    <property type="entry name" value="YgjP-like"/>
    <property type="match status" value="1"/>
</dbReference>
<organism evidence="2 3">
    <name type="scientific">Pseudohongiella nitratireducens</name>
    <dbReference type="NCBI Taxonomy" id="1768907"/>
    <lineage>
        <taxon>Bacteria</taxon>
        <taxon>Pseudomonadati</taxon>
        <taxon>Pseudomonadota</taxon>
        <taxon>Gammaproteobacteria</taxon>
        <taxon>Pseudomonadales</taxon>
        <taxon>Pseudohongiellaceae</taxon>
        <taxon>Pseudohongiella</taxon>
    </lineage>
</organism>
<dbReference type="RefSeq" id="WP_157885656.1">
    <property type="nucleotide sequence ID" value="NZ_BMIY01000002.1"/>
</dbReference>
<dbReference type="InterPro" id="IPR002725">
    <property type="entry name" value="YgjP-like_metallopeptidase"/>
</dbReference>
<dbReference type="PANTHER" id="PTHR30399:SF1">
    <property type="entry name" value="UTP PYROPHOSPHATASE"/>
    <property type="match status" value="1"/>
</dbReference>
<keyword evidence="3" id="KW-1185">Reference proteome</keyword>
<reference evidence="2" key="2">
    <citation type="submission" date="2020-09" db="EMBL/GenBank/DDBJ databases">
        <authorList>
            <person name="Sun Q."/>
            <person name="Zhou Y."/>
        </authorList>
    </citation>
    <scope>NUCLEOTIDE SEQUENCE</scope>
    <source>
        <strain evidence="2">CGMCC 1.15425</strain>
    </source>
</reference>
<dbReference type="OrthoDB" id="9811177at2"/>
<dbReference type="InterPro" id="IPR053136">
    <property type="entry name" value="UTP_pyrophosphatase-like"/>
</dbReference>
<dbReference type="AlphaFoldDB" id="A0A917GM08"/>
<evidence type="ECO:0000313" key="2">
    <source>
        <dbReference type="EMBL" id="GGG51638.1"/>
    </source>
</evidence>
<dbReference type="PANTHER" id="PTHR30399">
    <property type="entry name" value="UNCHARACTERIZED PROTEIN YGJP"/>
    <property type="match status" value="1"/>
</dbReference>
<reference evidence="2" key="1">
    <citation type="journal article" date="2014" name="Int. J. Syst. Evol. Microbiol.">
        <title>Complete genome sequence of Corynebacterium casei LMG S-19264T (=DSM 44701T), isolated from a smear-ripened cheese.</title>
        <authorList>
            <consortium name="US DOE Joint Genome Institute (JGI-PGF)"/>
            <person name="Walter F."/>
            <person name="Albersmeier A."/>
            <person name="Kalinowski J."/>
            <person name="Ruckert C."/>
        </authorList>
    </citation>
    <scope>NUCLEOTIDE SEQUENCE</scope>
    <source>
        <strain evidence="2">CGMCC 1.15425</strain>
    </source>
</reference>
<dbReference type="Gene3D" id="3.30.2010.10">
    <property type="entry name" value="Metalloproteases ('zincins'), catalytic domain"/>
    <property type="match status" value="1"/>
</dbReference>